<dbReference type="PANTHER" id="PTHR43880">
    <property type="entry name" value="ALCOHOL DEHYDROGENASE"/>
    <property type="match status" value="1"/>
</dbReference>
<dbReference type="AlphaFoldDB" id="A0A917MQJ6"/>
<evidence type="ECO:0000256" key="5">
    <source>
        <dbReference type="ARBA" id="ARBA00023002"/>
    </source>
</evidence>
<dbReference type="Gene3D" id="3.90.180.10">
    <property type="entry name" value="Medium-chain alcohol dehydrogenases, catalytic domain"/>
    <property type="match status" value="1"/>
</dbReference>
<dbReference type="Proteomes" id="UP000600171">
    <property type="component" value="Unassembled WGS sequence"/>
</dbReference>
<accession>A0A917MQJ6</accession>
<comment type="cofactor">
    <cofactor evidence="1 7">
        <name>Zn(2+)</name>
        <dbReference type="ChEBI" id="CHEBI:29105"/>
    </cofactor>
</comment>
<dbReference type="GO" id="GO:0046294">
    <property type="term" value="P:formaldehyde catabolic process"/>
    <property type="evidence" value="ECO:0007669"/>
    <property type="project" value="TreeGrafter"/>
</dbReference>
<dbReference type="CDD" id="cd08278">
    <property type="entry name" value="benzyl_alcohol_DH"/>
    <property type="match status" value="1"/>
</dbReference>
<organism evidence="10 11">
    <name type="scientific">Rothia aerolata</name>
    <dbReference type="NCBI Taxonomy" id="1812262"/>
    <lineage>
        <taxon>Bacteria</taxon>
        <taxon>Bacillati</taxon>
        <taxon>Actinomycetota</taxon>
        <taxon>Actinomycetes</taxon>
        <taxon>Micrococcales</taxon>
        <taxon>Micrococcaceae</taxon>
        <taxon>Rothia</taxon>
    </lineage>
</organism>
<dbReference type="InterPro" id="IPR013154">
    <property type="entry name" value="ADH-like_N"/>
</dbReference>
<name>A0A917MQJ6_9MICC</name>
<keyword evidence="5" id="KW-0560">Oxidoreductase</keyword>
<keyword evidence="6" id="KW-0520">NAD</keyword>
<dbReference type="PROSITE" id="PS00059">
    <property type="entry name" value="ADH_ZINC"/>
    <property type="match status" value="1"/>
</dbReference>
<dbReference type="Gene3D" id="3.40.50.720">
    <property type="entry name" value="NAD(P)-binding Rossmann-like Domain"/>
    <property type="match status" value="1"/>
</dbReference>
<evidence type="ECO:0000256" key="7">
    <source>
        <dbReference type="RuleBase" id="RU361277"/>
    </source>
</evidence>
<evidence type="ECO:0000313" key="10">
    <source>
        <dbReference type="EMBL" id="GGH58379.1"/>
    </source>
</evidence>
<evidence type="ECO:0000256" key="4">
    <source>
        <dbReference type="ARBA" id="ARBA00022833"/>
    </source>
</evidence>
<dbReference type="FunFam" id="3.40.50.720:FF:000003">
    <property type="entry name" value="S-(hydroxymethyl)glutathione dehydrogenase"/>
    <property type="match status" value="1"/>
</dbReference>
<dbReference type="PANTHER" id="PTHR43880:SF12">
    <property type="entry name" value="ALCOHOL DEHYDROGENASE CLASS-3"/>
    <property type="match status" value="1"/>
</dbReference>
<evidence type="ECO:0000256" key="1">
    <source>
        <dbReference type="ARBA" id="ARBA00001947"/>
    </source>
</evidence>
<evidence type="ECO:0000259" key="8">
    <source>
        <dbReference type="Pfam" id="PF00107"/>
    </source>
</evidence>
<reference evidence="10 11" key="1">
    <citation type="journal article" date="2014" name="Int. J. Syst. Evol. Microbiol.">
        <title>Complete genome sequence of Corynebacterium casei LMG S-19264T (=DSM 44701T), isolated from a smear-ripened cheese.</title>
        <authorList>
            <consortium name="US DOE Joint Genome Institute (JGI-PGF)"/>
            <person name="Walter F."/>
            <person name="Albersmeier A."/>
            <person name="Kalinowski J."/>
            <person name="Ruckert C."/>
        </authorList>
    </citation>
    <scope>NUCLEOTIDE SEQUENCE [LARGE SCALE GENOMIC DNA]</scope>
    <source>
        <strain evidence="10 11">CCM 8669</strain>
    </source>
</reference>
<dbReference type="SUPFAM" id="SSF50129">
    <property type="entry name" value="GroES-like"/>
    <property type="match status" value="1"/>
</dbReference>
<dbReference type="EMBL" id="BMDC01000001">
    <property type="protein sequence ID" value="GGH58379.1"/>
    <property type="molecule type" value="Genomic_DNA"/>
</dbReference>
<dbReference type="SUPFAM" id="SSF51735">
    <property type="entry name" value="NAD(P)-binding Rossmann-fold domains"/>
    <property type="match status" value="1"/>
</dbReference>
<sequence length="306" mass="31791">MGHEGAGVVEAVGESVTDLEPGDHVVMSYPSCGHCRYCLSGHPAFCEQGFDLSFQGVRADGTNAYHDGVHGHFFGQSSFATYSLANQRNVIKVPKEAPLELLGPLGCGFQTGAGTILSALKVPAGSSVAVIGAGGVGLAAIMAAKVAGATTIIAMDISDDRPALASELGATHTFNTKEADITEKLLEVAPGGVDYVVELTGIPKILSAALEGTAMLGTVAQVAGPPTGTTAELDVNTILNGRGVRGYIQGDALSKEFIPTMVKLYMEGNFPFDKLVTLYDFKDIEQAFEDTASGKTIKPILKIGEI</sequence>
<dbReference type="GO" id="GO:0051903">
    <property type="term" value="F:S-(hydroxymethyl)glutathione dehydrogenase [NAD(P)+] activity"/>
    <property type="evidence" value="ECO:0007669"/>
    <property type="project" value="TreeGrafter"/>
</dbReference>
<dbReference type="InterPro" id="IPR036291">
    <property type="entry name" value="NAD(P)-bd_dom_sf"/>
</dbReference>
<comment type="caution">
    <text evidence="10">The sequence shown here is derived from an EMBL/GenBank/DDBJ whole genome shotgun (WGS) entry which is preliminary data.</text>
</comment>
<dbReference type="InterPro" id="IPR002328">
    <property type="entry name" value="ADH_Zn_CS"/>
</dbReference>
<evidence type="ECO:0000256" key="6">
    <source>
        <dbReference type="ARBA" id="ARBA00023027"/>
    </source>
</evidence>
<feature type="domain" description="Alcohol dehydrogenase-like N-terminal" evidence="9">
    <location>
        <begin position="1"/>
        <end position="95"/>
    </location>
</feature>
<evidence type="ECO:0000256" key="3">
    <source>
        <dbReference type="ARBA" id="ARBA00022723"/>
    </source>
</evidence>
<comment type="similarity">
    <text evidence="2 7">Belongs to the zinc-containing alcohol dehydrogenase family.</text>
</comment>
<evidence type="ECO:0000256" key="2">
    <source>
        <dbReference type="ARBA" id="ARBA00008072"/>
    </source>
</evidence>
<dbReference type="Pfam" id="PF08240">
    <property type="entry name" value="ADH_N"/>
    <property type="match status" value="1"/>
</dbReference>
<dbReference type="GO" id="GO:0008270">
    <property type="term" value="F:zinc ion binding"/>
    <property type="evidence" value="ECO:0007669"/>
    <property type="project" value="InterPro"/>
</dbReference>
<dbReference type="Pfam" id="PF00107">
    <property type="entry name" value="ADH_zinc_N"/>
    <property type="match status" value="1"/>
</dbReference>
<evidence type="ECO:0000313" key="11">
    <source>
        <dbReference type="Proteomes" id="UP000600171"/>
    </source>
</evidence>
<keyword evidence="4 7" id="KW-0862">Zinc</keyword>
<proteinExistence type="inferred from homology"/>
<keyword evidence="3 7" id="KW-0479">Metal-binding</keyword>
<dbReference type="InterPro" id="IPR011032">
    <property type="entry name" value="GroES-like_sf"/>
</dbReference>
<dbReference type="InterPro" id="IPR013149">
    <property type="entry name" value="ADH-like_C"/>
</dbReference>
<protein>
    <submittedName>
        <fullName evidence="10">Aryl-alcohol dehydrogenase</fullName>
    </submittedName>
</protein>
<gene>
    <name evidence="10" type="primary">areB</name>
    <name evidence="10" type="ORF">GCM10007359_04500</name>
</gene>
<dbReference type="GO" id="GO:0005829">
    <property type="term" value="C:cytosol"/>
    <property type="evidence" value="ECO:0007669"/>
    <property type="project" value="TreeGrafter"/>
</dbReference>
<keyword evidence="11" id="KW-1185">Reference proteome</keyword>
<feature type="domain" description="Alcohol dehydrogenase-like C-terminal" evidence="8">
    <location>
        <begin position="135"/>
        <end position="263"/>
    </location>
</feature>
<evidence type="ECO:0000259" key="9">
    <source>
        <dbReference type="Pfam" id="PF08240"/>
    </source>
</evidence>